<evidence type="ECO:0000256" key="4">
    <source>
        <dbReference type="ARBA" id="ARBA00011245"/>
    </source>
</evidence>
<name>A0A2S9JT91_9SPHI</name>
<dbReference type="InterPro" id="IPR013783">
    <property type="entry name" value="Ig-like_fold"/>
</dbReference>
<dbReference type="EMBL" id="PVBS01000001">
    <property type="protein sequence ID" value="PRD56516.1"/>
    <property type="molecule type" value="Genomic_DNA"/>
</dbReference>
<dbReference type="InterPro" id="IPR006104">
    <property type="entry name" value="Glyco_hydro_2_N"/>
</dbReference>
<dbReference type="InterPro" id="IPR004199">
    <property type="entry name" value="B-gal_small/dom_5"/>
</dbReference>
<dbReference type="InterPro" id="IPR050347">
    <property type="entry name" value="Bact_Beta-galactosidase"/>
</dbReference>
<dbReference type="Gene3D" id="2.70.98.10">
    <property type="match status" value="1"/>
</dbReference>
<evidence type="ECO:0000256" key="5">
    <source>
        <dbReference type="ARBA" id="ARBA00012756"/>
    </source>
</evidence>
<dbReference type="PANTHER" id="PTHR46323:SF2">
    <property type="entry name" value="BETA-GALACTOSIDASE"/>
    <property type="match status" value="1"/>
</dbReference>
<dbReference type="Pfam" id="PF02929">
    <property type="entry name" value="Bgal_small_N"/>
    <property type="match status" value="1"/>
</dbReference>
<dbReference type="GO" id="GO:0009341">
    <property type="term" value="C:beta-galactosidase complex"/>
    <property type="evidence" value="ECO:0007669"/>
    <property type="project" value="InterPro"/>
</dbReference>
<gene>
    <name evidence="12" type="ORF">C5749_04540</name>
</gene>
<dbReference type="Gene3D" id="2.60.40.10">
    <property type="entry name" value="Immunoglobulins"/>
    <property type="match status" value="2"/>
</dbReference>
<keyword evidence="8 10" id="KW-0326">Glycosidase</keyword>
<dbReference type="InterPro" id="IPR032312">
    <property type="entry name" value="LacZ_4"/>
</dbReference>
<evidence type="ECO:0000313" key="13">
    <source>
        <dbReference type="Proteomes" id="UP000238642"/>
    </source>
</evidence>
<comment type="cofactor">
    <cofactor evidence="2">
        <name>Ca(2+)</name>
        <dbReference type="ChEBI" id="CHEBI:29108"/>
    </cofactor>
</comment>
<evidence type="ECO:0000259" key="11">
    <source>
        <dbReference type="SMART" id="SM01038"/>
    </source>
</evidence>
<dbReference type="OrthoDB" id="9801077at2"/>
<dbReference type="InterPro" id="IPR008979">
    <property type="entry name" value="Galactose-bd-like_sf"/>
</dbReference>
<dbReference type="InterPro" id="IPR006101">
    <property type="entry name" value="Glyco_hydro_2"/>
</dbReference>
<dbReference type="InterPro" id="IPR036156">
    <property type="entry name" value="Beta-gal/glucu_dom_sf"/>
</dbReference>
<feature type="domain" description="Beta galactosidase small chain/" evidence="11">
    <location>
        <begin position="761"/>
        <end position="1037"/>
    </location>
</feature>
<dbReference type="AlphaFoldDB" id="A0A2S9JT91"/>
<dbReference type="InterPro" id="IPR023230">
    <property type="entry name" value="Glyco_hydro_2_CS"/>
</dbReference>
<evidence type="ECO:0000256" key="7">
    <source>
        <dbReference type="ARBA" id="ARBA00022837"/>
    </source>
</evidence>
<dbReference type="SUPFAM" id="SSF74650">
    <property type="entry name" value="Galactose mutarotase-like"/>
    <property type="match status" value="1"/>
</dbReference>
<organism evidence="12 13">
    <name type="scientific">Sphingobacterium gobiense</name>
    <dbReference type="NCBI Taxonomy" id="1382456"/>
    <lineage>
        <taxon>Bacteria</taxon>
        <taxon>Pseudomonadati</taxon>
        <taxon>Bacteroidota</taxon>
        <taxon>Sphingobacteriia</taxon>
        <taxon>Sphingobacteriales</taxon>
        <taxon>Sphingobacteriaceae</taxon>
        <taxon>Sphingobacterium</taxon>
    </lineage>
</organism>
<dbReference type="InterPro" id="IPR011013">
    <property type="entry name" value="Gal_mutarotase_sf_dom"/>
</dbReference>
<dbReference type="Pfam" id="PF00703">
    <property type="entry name" value="Glyco_hydro_2"/>
    <property type="match status" value="1"/>
</dbReference>
<dbReference type="PRINTS" id="PR00132">
    <property type="entry name" value="GLHYDRLASE2"/>
</dbReference>
<dbReference type="Proteomes" id="UP000238642">
    <property type="component" value="Unassembled WGS sequence"/>
</dbReference>
<dbReference type="InterPro" id="IPR017853">
    <property type="entry name" value="GH"/>
</dbReference>
<keyword evidence="13" id="KW-1185">Reference proteome</keyword>
<dbReference type="GO" id="GO:0004565">
    <property type="term" value="F:beta-galactosidase activity"/>
    <property type="evidence" value="ECO:0007669"/>
    <property type="project" value="UniProtKB-EC"/>
</dbReference>
<dbReference type="GO" id="GO:0030246">
    <property type="term" value="F:carbohydrate binding"/>
    <property type="evidence" value="ECO:0007669"/>
    <property type="project" value="InterPro"/>
</dbReference>
<dbReference type="PROSITE" id="PS00719">
    <property type="entry name" value="GLYCOSYL_HYDROL_F2_1"/>
    <property type="match status" value="1"/>
</dbReference>
<dbReference type="Pfam" id="PF16353">
    <property type="entry name" value="LacZ_4"/>
    <property type="match status" value="1"/>
</dbReference>
<dbReference type="InterPro" id="IPR006102">
    <property type="entry name" value="Ig-like_GH2"/>
</dbReference>
<dbReference type="EC" id="3.2.1.23" evidence="5 10"/>
<dbReference type="Pfam" id="PF02837">
    <property type="entry name" value="Glyco_hydro_2_N"/>
    <property type="match status" value="1"/>
</dbReference>
<dbReference type="Gene3D" id="2.60.120.260">
    <property type="entry name" value="Galactose-binding domain-like"/>
    <property type="match status" value="1"/>
</dbReference>
<protein>
    <recommendedName>
        <fullName evidence="5 10">Beta-galactosidase</fullName>
        <ecNumber evidence="5 10">3.2.1.23</ecNumber>
    </recommendedName>
    <alternativeName>
        <fullName evidence="9 10">Lactase</fullName>
    </alternativeName>
</protein>
<comment type="caution">
    <text evidence="12">The sequence shown here is derived from an EMBL/GenBank/DDBJ whole genome shotgun (WGS) entry which is preliminary data.</text>
</comment>
<dbReference type="Pfam" id="PF02836">
    <property type="entry name" value="Glyco_hydro_2_C"/>
    <property type="match status" value="1"/>
</dbReference>
<evidence type="ECO:0000256" key="1">
    <source>
        <dbReference type="ARBA" id="ARBA00001412"/>
    </source>
</evidence>
<dbReference type="Gene3D" id="3.20.20.80">
    <property type="entry name" value="Glycosidases"/>
    <property type="match status" value="1"/>
</dbReference>
<sequence length="1041" mass="119667">MVKRFINLNVLLLLGLSIQIITVLAQPNEWENPHVLDFNKEKQRASLRYYDSADQARSGGSESTKQVLSLNGDWKFHFAATLAERPLDFYHTQTDETNWTTLPVPANWEMHGHGIPIYTNIVYPFPANPPYVGQEVPVGTYRKHIKLPTDWRSKQAILQFGSISGYAVIYVNGKKVGMNKVSKMQAEFDISDVLQDGQNTIAVQVFKYHDGSYLEDQDMWRLGGLDRDVALLLLPKTTIWDIEQYADLDAEYKDGIFTTKVAVRNFEKAAGQGKVKMELFYSNQSVWKTEQSFHSTDSVVYVEAKKKIVNVHPWSGEIPNLYRAVYTLYDAGGKPVQSTAIHAGFRKVEIKKAQLHINGVPIYVKGVNRHEQHPTKGRAIDREDMIRDVQLMKELNINAVRNSHYPSDPRWYELCDEYGMYLVDEANIETHGMGAEWQAWFNKERHPAYREEWKPAHLDRIERMFERSKNHPSVIIWSLGNECGNAPVFYEAYDWLKQRDLSRLVQFEQAGENSNTDIVAPMYPHMNSIWNYAKATDKTRPYIMCEYAHAMGNSTGNFKDLWDIIKAYPHMQGGFIWDWMDQGMGTDDGYGNKFWAYGGDLGGFHLQNDENFVANGLVNPDRTVPHPGAYEVKKVYQNIDFEAEDVINGEIIVKNAFHFKDLSDYIFVWEIIEDGQQIEEGTFELDLPAGAQKVISIPVAAWQEEKEYFINIKAVLKEDQPLLTAGHSIANEQLHIQGDYFAQRIAVDGQLKVEHTEEQLKFSNGNISGVFNLKNGEFTNYAIDGVRVIQNFPIPYFWRAPTDNDFGNGMPEKLGIWRNAHVNRKVKSVDVKKLDGNRYEIVTGYELTGIYVPYTVKYTINSDASVTVTASMDMGDRELPELPRFGMRMIIDRQFEHLRYYGRGPWENYIDRNYSSEIGIYKDKVDNQYFYEYMRPQESGNKTDVRWLQLVNEKGIGLEISGVQPLGFSATRYSVEELDPGMTKKQIHPYQLKKSEHTQLHVDLKQRGVAGDNSWGALPHVPYRLMDSAYSYGYTIKAINR</sequence>
<dbReference type="PANTHER" id="PTHR46323">
    <property type="entry name" value="BETA-GALACTOSIDASE"/>
    <property type="match status" value="1"/>
</dbReference>
<dbReference type="SMART" id="SM01038">
    <property type="entry name" value="Bgal_small_N"/>
    <property type="match status" value="1"/>
</dbReference>
<comment type="subunit">
    <text evidence="4">Monomer.</text>
</comment>
<evidence type="ECO:0000313" key="12">
    <source>
        <dbReference type="EMBL" id="PRD56516.1"/>
    </source>
</evidence>
<reference evidence="12 13" key="1">
    <citation type="submission" date="2018-02" db="EMBL/GenBank/DDBJ databases">
        <title>The draft genome of Sphingobacterium gobiense H7.</title>
        <authorList>
            <person name="Li L."/>
            <person name="Liu L."/>
            <person name="Zhang X."/>
            <person name="Wang T."/>
            <person name="Liang L."/>
        </authorList>
    </citation>
    <scope>NUCLEOTIDE SEQUENCE [LARGE SCALE GENOMIC DNA]</scope>
    <source>
        <strain evidence="12 13">ACCC 05757</strain>
    </source>
</reference>
<evidence type="ECO:0000256" key="8">
    <source>
        <dbReference type="ARBA" id="ARBA00023295"/>
    </source>
</evidence>
<dbReference type="InterPro" id="IPR006103">
    <property type="entry name" value="Glyco_hydro_2_cat"/>
</dbReference>
<proteinExistence type="inferred from homology"/>
<evidence type="ECO:0000256" key="2">
    <source>
        <dbReference type="ARBA" id="ARBA00001913"/>
    </source>
</evidence>
<evidence type="ECO:0000256" key="9">
    <source>
        <dbReference type="ARBA" id="ARBA00032230"/>
    </source>
</evidence>
<dbReference type="SUPFAM" id="SSF49785">
    <property type="entry name" value="Galactose-binding domain-like"/>
    <property type="match status" value="1"/>
</dbReference>
<evidence type="ECO:0000256" key="3">
    <source>
        <dbReference type="ARBA" id="ARBA00007401"/>
    </source>
</evidence>
<dbReference type="SUPFAM" id="SSF49303">
    <property type="entry name" value="beta-Galactosidase/glucuronidase domain"/>
    <property type="match status" value="2"/>
</dbReference>
<dbReference type="GO" id="GO:0005990">
    <property type="term" value="P:lactose catabolic process"/>
    <property type="evidence" value="ECO:0007669"/>
    <property type="project" value="TreeGrafter"/>
</dbReference>
<accession>A0A2S9JT91</accession>
<comment type="catalytic activity">
    <reaction evidence="1 10">
        <text>Hydrolysis of terminal non-reducing beta-D-galactose residues in beta-D-galactosides.</text>
        <dbReference type="EC" id="3.2.1.23"/>
    </reaction>
</comment>
<dbReference type="SUPFAM" id="SSF51445">
    <property type="entry name" value="(Trans)glycosidases"/>
    <property type="match status" value="1"/>
</dbReference>
<comment type="similarity">
    <text evidence="3 10">Belongs to the glycosyl hydrolase 2 family.</text>
</comment>
<dbReference type="RefSeq" id="WP_105723401.1">
    <property type="nucleotide sequence ID" value="NZ_PVBS01000001.1"/>
</dbReference>
<evidence type="ECO:0000256" key="10">
    <source>
        <dbReference type="RuleBase" id="RU361154"/>
    </source>
</evidence>
<evidence type="ECO:0000256" key="6">
    <source>
        <dbReference type="ARBA" id="ARBA00022801"/>
    </source>
</evidence>
<keyword evidence="7" id="KW-0106">Calcium</keyword>
<dbReference type="InterPro" id="IPR014718">
    <property type="entry name" value="GH-type_carb-bd"/>
</dbReference>
<keyword evidence="6 10" id="KW-0378">Hydrolase</keyword>